<reference evidence="2 3" key="1">
    <citation type="journal article" date="2014" name="Proc. Natl. Acad. Sci. U.S.A.">
        <title>Functional characterization of flavobacteria rhodopsins reveals a unique class of light-driven chloride pump in bacteria.</title>
        <authorList>
            <person name="Yoshizawa S."/>
            <person name="Kumagai Y."/>
            <person name="Kim H."/>
            <person name="Ogura Y."/>
            <person name="Hayashi T."/>
            <person name="Iwasaki W."/>
            <person name="DeLong E.F."/>
            <person name="Kogure K."/>
        </authorList>
    </citation>
    <scope>NUCLEOTIDE SEQUENCE [LARGE SCALE GENOMIC DNA]</scope>
    <source>
        <strain evidence="2 3">S1-08</strain>
    </source>
</reference>
<evidence type="ECO:0000313" key="2">
    <source>
        <dbReference type="EMBL" id="BAO54105.1"/>
    </source>
</evidence>
<sequence length="139" mass="16582">MTDSYTILYISRAADQLNEIDILELLENSEYRNNKKGLNGILLYGEGSFLQVLEGEESLVKETFAKIEKDKRHDTLIVLFEEKAKEMVFRNYNSKFNLVIDKFDWLNLNEYLKRKRRMGLESEMEELLRPFLESRNFEN</sequence>
<evidence type="ECO:0000313" key="3">
    <source>
        <dbReference type="Proteomes" id="UP000031760"/>
    </source>
</evidence>
<dbReference type="InterPro" id="IPR036046">
    <property type="entry name" value="Acylphosphatase-like_dom_sf"/>
</dbReference>
<protein>
    <recommendedName>
        <fullName evidence="1">BLUF domain-containing protein</fullName>
    </recommendedName>
</protein>
<dbReference type="STRING" id="1454201.NMS_0096"/>
<dbReference type="InterPro" id="IPR007024">
    <property type="entry name" value="BLUF_domain"/>
</dbReference>
<dbReference type="OrthoDB" id="1122028at2"/>
<name>W8VNV6_9FLAO</name>
<gene>
    <name evidence="2" type="ORF">NMS_0096</name>
</gene>
<organism evidence="2 3">
    <name type="scientific">Nonlabens marinus S1-08</name>
    <dbReference type="NCBI Taxonomy" id="1454201"/>
    <lineage>
        <taxon>Bacteria</taxon>
        <taxon>Pseudomonadati</taxon>
        <taxon>Bacteroidota</taxon>
        <taxon>Flavobacteriia</taxon>
        <taxon>Flavobacteriales</taxon>
        <taxon>Flavobacteriaceae</taxon>
        <taxon>Nonlabens</taxon>
    </lineage>
</organism>
<dbReference type="Gene3D" id="3.30.70.100">
    <property type="match status" value="1"/>
</dbReference>
<feature type="domain" description="BLUF" evidence="1">
    <location>
        <begin position="4"/>
        <end position="95"/>
    </location>
</feature>
<dbReference type="HOGENOM" id="CLU_097099_2_2_10"/>
<dbReference type="EMBL" id="AP014548">
    <property type="protein sequence ID" value="BAO54105.1"/>
    <property type="molecule type" value="Genomic_DNA"/>
</dbReference>
<dbReference type="KEGG" id="nmf:NMS_0096"/>
<keyword evidence="3" id="KW-1185">Reference proteome</keyword>
<dbReference type="GO" id="GO:0009882">
    <property type="term" value="F:blue light photoreceptor activity"/>
    <property type="evidence" value="ECO:0007669"/>
    <property type="project" value="InterPro"/>
</dbReference>
<dbReference type="SMART" id="SM01034">
    <property type="entry name" value="BLUF"/>
    <property type="match status" value="1"/>
</dbReference>
<dbReference type="Pfam" id="PF04940">
    <property type="entry name" value="BLUF"/>
    <property type="match status" value="1"/>
</dbReference>
<dbReference type="AlphaFoldDB" id="W8VNV6"/>
<dbReference type="GO" id="GO:0071949">
    <property type="term" value="F:FAD binding"/>
    <property type="evidence" value="ECO:0007669"/>
    <property type="project" value="InterPro"/>
</dbReference>
<evidence type="ECO:0000259" key="1">
    <source>
        <dbReference type="PROSITE" id="PS50925"/>
    </source>
</evidence>
<dbReference type="SUPFAM" id="SSF54975">
    <property type="entry name" value="Acylphosphatase/BLUF domain-like"/>
    <property type="match status" value="1"/>
</dbReference>
<proteinExistence type="predicted"/>
<accession>W8VNV6</accession>
<dbReference type="PROSITE" id="PS50925">
    <property type="entry name" value="BLUF"/>
    <property type="match status" value="1"/>
</dbReference>
<dbReference type="RefSeq" id="WP_052476615.1">
    <property type="nucleotide sequence ID" value="NZ_AP014548.1"/>
</dbReference>
<dbReference type="Proteomes" id="UP000031760">
    <property type="component" value="Chromosome"/>
</dbReference>